<dbReference type="PANTHER" id="PTHR33986">
    <property type="entry name" value="OS02G0535700 PROTEIN"/>
    <property type="match status" value="1"/>
</dbReference>
<dbReference type="InterPro" id="IPR009367">
    <property type="entry name" value="Elm1-like"/>
</dbReference>
<evidence type="ECO:0000313" key="1">
    <source>
        <dbReference type="EMBL" id="QNT78915.1"/>
    </source>
</evidence>
<dbReference type="AlphaFoldDB" id="A0A7H1NT05"/>
<name>A0A7H1NT05_9PROT</name>
<dbReference type="EMBL" id="CP060244">
    <property type="protein sequence ID" value="QNT78915.1"/>
    <property type="molecule type" value="Genomic_DNA"/>
</dbReference>
<dbReference type="Pfam" id="PF06258">
    <property type="entry name" value="Mito_fiss_Elm1"/>
    <property type="match status" value="1"/>
</dbReference>
<accession>A0A7H1NT05</accession>
<dbReference type="KEGG" id="ebla:JGUZn3_16970"/>
<organism evidence="1 2">
    <name type="scientific">Entomobacter blattae</name>
    <dbReference type="NCBI Taxonomy" id="2762277"/>
    <lineage>
        <taxon>Bacteria</taxon>
        <taxon>Pseudomonadati</taxon>
        <taxon>Pseudomonadota</taxon>
        <taxon>Alphaproteobacteria</taxon>
        <taxon>Acetobacterales</taxon>
        <taxon>Acetobacteraceae</taxon>
        <taxon>Entomobacter</taxon>
    </lineage>
</organism>
<keyword evidence="2" id="KW-1185">Reference proteome</keyword>
<evidence type="ECO:0000313" key="2">
    <source>
        <dbReference type="Proteomes" id="UP000516349"/>
    </source>
</evidence>
<sequence length="345" mass="38541">MRKKNVELILSRELQNHNVSSGESVAQAQAHGKASLICLDLAGMRSQGLGVAERCQLETTFVPVSPRFLYRKIPSQFWINPHKTIQPGDRGLAPYIISVGGTGGRVGSAIKKTSKNNHLLIQIQNPRQSLEPFDVVIANYHDEITGPNVLLTRTAMHRVSQTVLERERQKWDARLAIYPRPLIAVLLGGNNGRYSFGPKEAEKLSEDLAKIMQEQQAGLVITPSRRTDPKVIAILQKKLGPLGAWIWDMQGENPYFGLLSCADCIMVTMDSVSMVSEAVATQAPVYIIELPGKSRRIKLFLEYLLKIGRIRLFEGQLHIWPAEKLDDTDMAVEYIKEKVLKIGNP</sequence>
<reference evidence="1 2" key="1">
    <citation type="submission" date="2020-08" db="EMBL/GenBank/DDBJ databases">
        <title>Complete genome sequence of Entomobacter blattae G55GP.</title>
        <authorList>
            <person name="Poehlein A."/>
            <person name="Guzman J."/>
            <person name="Daniel R."/>
            <person name="Vilcinskas A."/>
        </authorList>
    </citation>
    <scope>NUCLEOTIDE SEQUENCE [LARGE SCALE GENOMIC DNA]</scope>
    <source>
        <strain evidence="1 2">G55GP</strain>
    </source>
</reference>
<gene>
    <name evidence="1" type="ORF">JGUZn3_16970</name>
</gene>
<proteinExistence type="predicted"/>
<protein>
    <submittedName>
        <fullName evidence="1">Mitochondrial fission ELM1</fullName>
    </submittedName>
</protein>
<dbReference type="Proteomes" id="UP000516349">
    <property type="component" value="Chromosome"/>
</dbReference>
<dbReference type="PANTHER" id="PTHR33986:SF15">
    <property type="entry name" value="MITOCHONDRIAL FISSION PROTEIN ELM1"/>
    <property type="match status" value="1"/>
</dbReference>
<dbReference type="RefSeq" id="WP_203413134.1">
    <property type="nucleotide sequence ID" value="NZ_CP060244.1"/>
</dbReference>